<feature type="compositionally biased region" description="Basic residues" evidence="1">
    <location>
        <begin position="58"/>
        <end position="71"/>
    </location>
</feature>
<organism evidence="2 3">
    <name type="scientific">Pseudomonas chlororaphis</name>
    <dbReference type="NCBI Taxonomy" id="587753"/>
    <lineage>
        <taxon>Bacteria</taxon>
        <taxon>Pseudomonadati</taxon>
        <taxon>Pseudomonadota</taxon>
        <taxon>Gammaproteobacteria</taxon>
        <taxon>Pseudomonadales</taxon>
        <taxon>Pseudomonadaceae</taxon>
        <taxon>Pseudomonas</taxon>
    </lineage>
</organism>
<protein>
    <recommendedName>
        <fullName evidence="4">Secreted protein</fullName>
    </recommendedName>
</protein>
<gene>
    <name evidence="2" type="ORF">F2A38_17910</name>
</gene>
<name>A0AB34C1U0_9PSED</name>
<feature type="region of interest" description="Disordered" evidence="1">
    <location>
        <begin position="14"/>
        <end position="71"/>
    </location>
</feature>
<evidence type="ECO:0000313" key="3">
    <source>
        <dbReference type="Proteomes" id="UP000323924"/>
    </source>
</evidence>
<dbReference type="EMBL" id="VWPC01000018">
    <property type="protein sequence ID" value="KAA5840293.1"/>
    <property type="molecule type" value="Genomic_DNA"/>
</dbReference>
<accession>A0AB34C1U0</accession>
<dbReference type="AlphaFoldDB" id="A0AB34C1U0"/>
<evidence type="ECO:0008006" key="4">
    <source>
        <dbReference type="Google" id="ProtNLM"/>
    </source>
</evidence>
<reference evidence="2 3" key="1">
    <citation type="submission" date="2019-09" db="EMBL/GenBank/DDBJ databases">
        <authorList>
            <person name="Vacheron J."/>
            <person name="Dubost A."/>
            <person name="Prigent-Combaret C."/>
            <person name="Muller D."/>
        </authorList>
    </citation>
    <scope>NUCLEOTIDE SEQUENCE [LARGE SCALE GENOMIC DNA]</scope>
    <source>
        <strain evidence="2 3">JV497</strain>
    </source>
</reference>
<evidence type="ECO:0000313" key="2">
    <source>
        <dbReference type="EMBL" id="KAA5840293.1"/>
    </source>
</evidence>
<sequence>MPLRTAFAALRFPRSGPAPWAAATGHPWPGAANSASLPSCPLRRTSTRPPDGAGGSRSKTKPKPKHSKSKG</sequence>
<evidence type="ECO:0000256" key="1">
    <source>
        <dbReference type="SAM" id="MobiDB-lite"/>
    </source>
</evidence>
<dbReference type="Proteomes" id="UP000323924">
    <property type="component" value="Unassembled WGS sequence"/>
</dbReference>
<proteinExistence type="predicted"/>
<comment type="caution">
    <text evidence="2">The sequence shown here is derived from an EMBL/GenBank/DDBJ whole genome shotgun (WGS) entry which is preliminary data.</text>
</comment>